<dbReference type="InterPro" id="IPR004276">
    <property type="entry name" value="GlycoTrans_28_N"/>
</dbReference>
<accession>A0A920CEV5</accession>
<feature type="domain" description="Glycosyltransferase family 28 N-terminal" evidence="1">
    <location>
        <begin position="5"/>
        <end position="40"/>
    </location>
</feature>
<dbReference type="Pfam" id="PF03033">
    <property type="entry name" value="Glyco_transf_28"/>
    <property type="match status" value="1"/>
</dbReference>
<dbReference type="AlphaFoldDB" id="A0A920CEV5"/>
<dbReference type="GO" id="GO:0005975">
    <property type="term" value="P:carbohydrate metabolic process"/>
    <property type="evidence" value="ECO:0007669"/>
    <property type="project" value="InterPro"/>
</dbReference>
<protein>
    <recommendedName>
        <fullName evidence="1">Glycosyltransferase family 28 N-terminal domain-containing protein</fullName>
    </recommendedName>
</protein>
<comment type="caution">
    <text evidence="2">The sequence shown here is derived from an EMBL/GenBank/DDBJ whole genome shotgun (WGS) entry which is preliminary data.</text>
</comment>
<name>A0A920CEV5_9BACL</name>
<dbReference type="SUPFAM" id="SSF53756">
    <property type="entry name" value="UDP-Glycosyltransferase/glycogen phosphorylase"/>
    <property type="match status" value="1"/>
</dbReference>
<evidence type="ECO:0000259" key="1">
    <source>
        <dbReference type="Pfam" id="PF03033"/>
    </source>
</evidence>
<reference evidence="2 3" key="1">
    <citation type="submission" date="2021-03" db="EMBL/GenBank/DDBJ databases">
        <title>Antimicrobial resistance genes in bacteria isolated from Japanese honey, and their potential for conferring macrolide and lincosamide resistance in the American foulbrood pathogen Paenibacillus larvae.</title>
        <authorList>
            <person name="Okamoto M."/>
            <person name="Kumagai M."/>
            <person name="Kanamori H."/>
            <person name="Takamatsu D."/>
        </authorList>
    </citation>
    <scope>NUCLEOTIDE SEQUENCE [LARGE SCALE GENOMIC DNA]</scope>
    <source>
        <strain evidence="2 3">J41TS12</strain>
    </source>
</reference>
<organism evidence="2 3">
    <name type="scientific">Paenibacillus antibioticophila</name>
    <dbReference type="NCBI Taxonomy" id="1274374"/>
    <lineage>
        <taxon>Bacteria</taxon>
        <taxon>Bacillati</taxon>
        <taxon>Bacillota</taxon>
        <taxon>Bacilli</taxon>
        <taxon>Bacillales</taxon>
        <taxon>Paenibacillaceae</taxon>
        <taxon>Paenibacillus</taxon>
    </lineage>
</organism>
<evidence type="ECO:0000313" key="3">
    <source>
        <dbReference type="Proteomes" id="UP000681162"/>
    </source>
</evidence>
<proteinExistence type="predicted"/>
<gene>
    <name evidence="2" type="ORF">J41TS12_18610</name>
</gene>
<keyword evidence="3" id="KW-1185">Reference proteome</keyword>
<dbReference type="GO" id="GO:0016758">
    <property type="term" value="F:hexosyltransferase activity"/>
    <property type="evidence" value="ECO:0007669"/>
    <property type="project" value="InterPro"/>
</dbReference>
<evidence type="ECO:0000313" key="2">
    <source>
        <dbReference type="EMBL" id="GIO37000.1"/>
    </source>
</evidence>
<sequence>MSKRILFTGGGSAGHVTVNLALIPKFVDMGWDVKWSATIKMQSKNTLV</sequence>
<dbReference type="Gene3D" id="3.40.50.2000">
    <property type="entry name" value="Glycogen Phosphorylase B"/>
    <property type="match status" value="1"/>
</dbReference>
<dbReference type="EMBL" id="BORR01000006">
    <property type="protein sequence ID" value="GIO37000.1"/>
    <property type="molecule type" value="Genomic_DNA"/>
</dbReference>
<dbReference type="Proteomes" id="UP000681162">
    <property type="component" value="Unassembled WGS sequence"/>
</dbReference>
<dbReference type="GO" id="GO:1901137">
    <property type="term" value="P:carbohydrate derivative biosynthetic process"/>
    <property type="evidence" value="ECO:0007669"/>
    <property type="project" value="UniProtKB-ARBA"/>
</dbReference>